<dbReference type="STRING" id="112413.SAMN05421854_107341"/>
<accession>A0A1I5U0Q3</accession>
<organism evidence="1 2">
    <name type="scientific">Amycolatopsis rubida</name>
    <dbReference type="NCBI Taxonomy" id="112413"/>
    <lineage>
        <taxon>Bacteria</taxon>
        <taxon>Bacillati</taxon>
        <taxon>Actinomycetota</taxon>
        <taxon>Actinomycetes</taxon>
        <taxon>Pseudonocardiales</taxon>
        <taxon>Pseudonocardiaceae</taxon>
        <taxon>Amycolatopsis</taxon>
    </lineage>
</organism>
<evidence type="ECO:0000313" key="2">
    <source>
        <dbReference type="Proteomes" id="UP000199137"/>
    </source>
</evidence>
<evidence type="ECO:0000313" key="1">
    <source>
        <dbReference type="EMBL" id="SFP88863.1"/>
    </source>
</evidence>
<proteinExistence type="predicted"/>
<reference evidence="1 2" key="1">
    <citation type="submission" date="2016-10" db="EMBL/GenBank/DDBJ databases">
        <authorList>
            <person name="de Groot N.N."/>
        </authorList>
    </citation>
    <scope>NUCLEOTIDE SEQUENCE [LARGE SCALE GENOMIC DNA]</scope>
    <source>
        <strain evidence="1 2">DSM 44637</strain>
    </source>
</reference>
<name>A0A1I5U0Q3_9PSEU</name>
<dbReference type="EMBL" id="FOWC01000007">
    <property type="protein sequence ID" value="SFP88863.1"/>
    <property type="molecule type" value="Genomic_DNA"/>
</dbReference>
<protein>
    <submittedName>
        <fullName evidence="1">Uncharacterized protein</fullName>
    </submittedName>
</protein>
<dbReference type="Proteomes" id="UP000199137">
    <property type="component" value="Unassembled WGS sequence"/>
</dbReference>
<dbReference type="AlphaFoldDB" id="A0A1I5U0Q3"/>
<gene>
    <name evidence="1" type="ORF">SAMN05421854_107341</name>
</gene>
<sequence length="44" mass="4464">MAQERMTTDTDTAASGLLLSVEPLTAAVDRGKANGAVADNDGND</sequence>